<gene>
    <name evidence="3" type="ORF">LSAT_V11C400206180</name>
</gene>
<proteinExistence type="predicted"/>
<evidence type="ECO:0000313" key="3">
    <source>
        <dbReference type="EMBL" id="KAJ0212622.1"/>
    </source>
</evidence>
<feature type="transmembrane region" description="Helical" evidence="2">
    <location>
        <begin position="58"/>
        <end position="77"/>
    </location>
</feature>
<keyword evidence="2" id="KW-0812">Transmembrane</keyword>
<dbReference type="PANTHER" id="PTHR34189">
    <property type="entry name" value="TRANSMEMBRANE PROTEIN"/>
    <property type="match status" value="1"/>
</dbReference>
<comment type="caution">
    <text evidence="3">The sequence shown here is derived from an EMBL/GenBank/DDBJ whole genome shotgun (WGS) entry which is preliminary data.</text>
</comment>
<dbReference type="EMBL" id="NBSK02000004">
    <property type="protein sequence ID" value="KAJ0212622.1"/>
    <property type="molecule type" value="Genomic_DNA"/>
</dbReference>
<keyword evidence="2" id="KW-0472">Membrane</keyword>
<sequence length="167" mass="18995">MHRSSSSTRVSGDFSHHRVPLAENYRPGTDETGEVLPTYNPRSYISTKKQNQIRSAEAAIHLIPLLLVICAMILWLFSDKGNQQPKFVESLEEKASRPNRLEEKESHVNESTASKISCKTAEDTNTSTLLDVCLMPKPQISSKKPHKLHWGLDTKERWERKPLTQDS</sequence>
<dbReference type="Proteomes" id="UP000235145">
    <property type="component" value="Unassembled WGS sequence"/>
</dbReference>
<name>A0A9R1VXA1_LACSA</name>
<evidence type="ECO:0000256" key="1">
    <source>
        <dbReference type="SAM" id="MobiDB-lite"/>
    </source>
</evidence>
<feature type="region of interest" description="Disordered" evidence="1">
    <location>
        <begin position="91"/>
        <end position="115"/>
    </location>
</feature>
<accession>A0A9R1VXA1</accession>
<feature type="compositionally biased region" description="Basic and acidic residues" evidence="1">
    <location>
        <begin position="91"/>
        <end position="108"/>
    </location>
</feature>
<feature type="region of interest" description="Disordered" evidence="1">
    <location>
        <begin position="1"/>
        <end position="36"/>
    </location>
</feature>
<dbReference type="PANTHER" id="PTHR34189:SF13">
    <property type="entry name" value="TRANSMEMBRANE PROTEIN"/>
    <property type="match status" value="1"/>
</dbReference>
<protein>
    <submittedName>
        <fullName evidence="3">Uncharacterized protein</fullName>
    </submittedName>
</protein>
<keyword evidence="4" id="KW-1185">Reference proteome</keyword>
<evidence type="ECO:0000313" key="4">
    <source>
        <dbReference type="Proteomes" id="UP000235145"/>
    </source>
</evidence>
<organism evidence="3 4">
    <name type="scientific">Lactuca sativa</name>
    <name type="common">Garden lettuce</name>
    <dbReference type="NCBI Taxonomy" id="4236"/>
    <lineage>
        <taxon>Eukaryota</taxon>
        <taxon>Viridiplantae</taxon>
        <taxon>Streptophyta</taxon>
        <taxon>Embryophyta</taxon>
        <taxon>Tracheophyta</taxon>
        <taxon>Spermatophyta</taxon>
        <taxon>Magnoliopsida</taxon>
        <taxon>eudicotyledons</taxon>
        <taxon>Gunneridae</taxon>
        <taxon>Pentapetalae</taxon>
        <taxon>asterids</taxon>
        <taxon>campanulids</taxon>
        <taxon>Asterales</taxon>
        <taxon>Asteraceae</taxon>
        <taxon>Cichorioideae</taxon>
        <taxon>Cichorieae</taxon>
        <taxon>Lactucinae</taxon>
        <taxon>Lactuca</taxon>
    </lineage>
</organism>
<dbReference type="AlphaFoldDB" id="A0A9R1VXA1"/>
<evidence type="ECO:0000256" key="2">
    <source>
        <dbReference type="SAM" id="Phobius"/>
    </source>
</evidence>
<keyword evidence="2" id="KW-1133">Transmembrane helix</keyword>
<feature type="compositionally biased region" description="Polar residues" evidence="1">
    <location>
        <begin position="1"/>
        <end position="10"/>
    </location>
</feature>
<reference evidence="3 4" key="1">
    <citation type="journal article" date="2017" name="Nat. Commun.">
        <title>Genome assembly with in vitro proximity ligation data and whole-genome triplication in lettuce.</title>
        <authorList>
            <person name="Reyes-Chin-Wo S."/>
            <person name="Wang Z."/>
            <person name="Yang X."/>
            <person name="Kozik A."/>
            <person name="Arikit S."/>
            <person name="Song C."/>
            <person name="Xia L."/>
            <person name="Froenicke L."/>
            <person name="Lavelle D.O."/>
            <person name="Truco M.J."/>
            <person name="Xia R."/>
            <person name="Zhu S."/>
            <person name="Xu C."/>
            <person name="Xu H."/>
            <person name="Xu X."/>
            <person name="Cox K."/>
            <person name="Korf I."/>
            <person name="Meyers B.C."/>
            <person name="Michelmore R.W."/>
        </authorList>
    </citation>
    <scope>NUCLEOTIDE SEQUENCE [LARGE SCALE GENOMIC DNA]</scope>
    <source>
        <strain evidence="4">cv. Salinas</strain>
        <tissue evidence="3">Seedlings</tissue>
    </source>
</reference>